<evidence type="ECO:0000313" key="3">
    <source>
        <dbReference type="Proteomes" id="UP000006718"/>
    </source>
</evidence>
<feature type="compositionally biased region" description="Polar residues" evidence="1">
    <location>
        <begin position="87"/>
        <end position="100"/>
    </location>
</feature>
<dbReference type="AlphaFoldDB" id="A0A1D5R8G4"/>
<sequence>MMVPAPRGVEPASAQKSRSGIWDYLPRFQRMYENTWMSRQKFAARAGLSWRTSARTMQKGNVGLEPPHRIPTGALPSGAMRRGPLSSRPQNCKSTDSLHCTSGKAADTQCQLVKAARREAVPCKATGAELPKNIGTHLLHQHDLYVRQGVKGDYFGALRFDFLLDFGLAWAL</sequence>
<reference evidence="2" key="4">
    <citation type="submission" date="2025-09" db="UniProtKB">
        <authorList>
            <consortium name="Ensembl"/>
        </authorList>
    </citation>
    <scope>IDENTIFICATION</scope>
    <source>
        <strain evidence="2">17573</strain>
    </source>
</reference>
<dbReference type="InParanoid" id="A0A1D5R8G4"/>
<accession>A0A1D5R8G4</accession>
<dbReference type="Bgee" id="ENSMMUG00000064190">
    <property type="expression patterns" value="Expressed in hindlimb stylopod muscle and 17 other cell types or tissues"/>
</dbReference>
<dbReference type="VGNC" id="VGNC:75318">
    <property type="gene designation" value="NEU3"/>
</dbReference>
<evidence type="ECO:0000256" key="1">
    <source>
        <dbReference type="SAM" id="MobiDB-lite"/>
    </source>
</evidence>
<gene>
    <name evidence="4" type="primary">NEU3</name>
</gene>
<dbReference type="VEuPathDB" id="HostDB:ENSMMUG00000064190"/>
<protein>
    <submittedName>
        <fullName evidence="2">Uncharacterized protein</fullName>
    </submittedName>
</protein>
<reference evidence="3" key="1">
    <citation type="journal article" date="2007" name="Science">
        <title>Evolutionary and biomedical insights from the rhesus macaque genome.</title>
        <authorList>
            <person name="Gibbs R.A."/>
            <person name="Rogers J."/>
            <person name="Katze M.G."/>
            <person name="Bumgarner R."/>
            <person name="Weinstock G.M."/>
            <person name="Mardis E.R."/>
            <person name="Remington K.A."/>
            <person name="Strausberg R.L."/>
            <person name="Venter J.C."/>
            <person name="Wilson R.K."/>
            <person name="Batzer M.A."/>
            <person name="Bustamante C.D."/>
            <person name="Eichler E.E."/>
            <person name="Hahn M.W."/>
            <person name="Hardison R.C."/>
            <person name="Makova K.D."/>
            <person name="Miller W."/>
            <person name="Milosavljevic A."/>
            <person name="Palermo R.E."/>
            <person name="Siepel A."/>
            <person name="Sikela J.M."/>
            <person name="Attaway T."/>
            <person name="Bell S."/>
            <person name="Bernard K.E."/>
            <person name="Buhay C.J."/>
            <person name="Chandrabose M.N."/>
            <person name="Dao M."/>
            <person name="Davis C."/>
            <person name="Delehaunty K.D."/>
            <person name="Ding Y."/>
            <person name="Dinh H.H."/>
            <person name="Dugan-Rocha S."/>
            <person name="Fulton L.A."/>
            <person name="Gabisi R.A."/>
            <person name="Garner T.T."/>
            <person name="Godfrey J."/>
            <person name="Hawes A.C."/>
            <person name="Hernandez J."/>
            <person name="Hines S."/>
            <person name="Holder M."/>
            <person name="Hume J."/>
            <person name="Jhangiani S.N."/>
            <person name="Joshi V."/>
            <person name="Khan Z.M."/>
            <person name="Kirkness E.F."/>
            <person name="Cree A."/>
            <person name="Fowler R.G."/>
            <person name="Lee S."/>
            <person name="Lewis L.R."/>
            <person name="Li Z."/>
            <person name="Liu Y.-S."/>
            <person name="Moore S.M."/>
            <person name="Muzny D."/>
            <person name="Nazareth L.V."/>
            <person name="Ngo D.N."/>
            <person name="Okwuonu G.O."/>
            <person name="Pai G."/>
            <person name="Parker D."/>
            <person name="Paul H.A."/>
            <person name="Pfannkoch C."/>
            <person name="Pohl C.S."/>
            <person name="Rogers Y.-H.C."/>
            <person name="Ruiz S.J."/>
            <person name="Sabo A."/>
            <person name="Santibanez J."/>
            <person name="Schneider B.W."/>
            <person name="Smith S.M."/>
            <person name="Sodergren E."/>
            <person name="Svatek A.F."/>
            <person name="Utterback T.R."/>
            <person name="Vattathil S."/>
            <person name="Warren W."/>
            <person name="White C.S."/>
            <person name="Chinwalla A.T."/>
            <person name="Feng Y."/>
            <person name="Halpern A.L."/>
            <person name="Hillier L.W."/>
            <person name="Huang X."/>
            <person name="Minx P."/>
            <person name="Nelson J.O."/>
            <person name="Pepin K.H."/>
            <person name="Qin X."/>
            <person name="Sutton G.G."/>
            <person name="Venter E."/>
            <person name="Walenz B.P."/>
            <person name="Wallis J.W."/>
            <person name="Worley K.C."/>
            <person name="Yang S.-P."/>
            <person name="Jones S.M."/>
            <person name="Marra M.A."/>
            <person name="Rocchi M."/>
            <person name="Schein J.E."/>
            <person name="Baertsch R."/>
            <person name="Clarke L."/>
            <person name="Csuros M."/>
            <person name="Glasscock J."/>
            <person name="Harris R.A."/>
            <person name="Havlak P."/>
            <person name="Jackson A.R."/>
            <person name="Jiang H."/>
            <person name="Liu Y."/>
            <person name="Messina D.N."/>
            <person name="Shen Y."/>
            <person name="Song H.X.-Z."/>
            <person name="Wylie T."/>
            <person name="Zhang L."/>
            <person name="Birney E."/>
            <person name="Han K."/>
            <person name="Konkel M.K."/>
            <person name="Lee J."/>
            <person name="Smit A.F.A."/>
            <person name="Ullmer B."/>
            <person name="Wang H."/>
            <person name="Xing J."/>
            <person name="Burhans R."/>
            <person name="Cheng Z."/>
            <person name="Karro J.E."/>
            <person name="Ma J."/>
            <person name="Raney B."/>
            <person name="She X."/>
            <person name="Cox M.J."/>
            <person name="Demuth J.P."/>
            <person name="Dumas L.J."/>
            <person name="Han S.-G."/>
            <person name="Hopkins J."/>
            <person name="Karimpour-Fard A."/>
            <person name="Kim Y.H."/>
            <person name="Pollack J.R."/>
            <person name="Vinar T."/>
            <person name="Addo-Quaye C."/>
            <person name="Degenhardt J."/>
            <person name="Denby A."/>
            <person name="Hubisz M.J."/>
            <person name="Indap A."/>
            <person name="Kosiol C."/>
            <person name="Lahn B.T."/>
            <person name="Lawson H.A."/>
            <person name="Marklein A."/>
            <person name="Nielsen R."/>
            <person name="Vallender E.J."/>
            <person name="Clark A.G."/>
            <person name="Ferguson B."/>
            <person name="Hernandez R.D."/>
            <person name="Hirani K."/>
            <person name="Kehrer-Sawatzki H."/>
            <person name="Kolb J."/>
            <person name="Patil S."/>
            <person name="Pu L.-L."/>
            <person name="Ren Y."/>
            <person name="Smith D.G."/>
            <person name="Wheeler D.A."/>
            <person name="Schenck I."/>
            <person name="Ball E.V."/>
            <person name="Chen R."/>
            <person name="Cooper D.N."/>
            <person name="Giardine B."/>
            <person name="Hsu F."/>
            <person name="Kent W.J."/>
            <person name="Lesk A."/>
            <person name="Nelson D.L."/>
            <person name="O'brien W.E."/>
            <person name="Pruefer K."/>
            <person name="Stenson P.D."/>
            <person name="Wallace J.C."/>
            <person name="Ke H."/>
            <person name="Liu X.-M."/>
            <person name="Wang P."/>
            <person name="Xiang A.P."/>
            <person name="Yang F."/>
            <person name="Barber G.P."/>
            <person name="Haussler D."/>
            <person name="Karolchik D."/>
            <person name="Kern A.D."/>
            <person name="Kuhn R.M."/>
            <person name="Smith K.E."/>
            <person name="Zwieg A.S."/>
        </authorList>
    </citation>
    <scope>NUCLEOTIDE SEQUENCE [LARGE SCALE GENOMIC DNA]</scope>
    <source>
        <strain evidence="3">17573</strain>
    </source>
</reference>
<feature type="region of interest" description="Disordered" evidence="1">
    <location>
        <begin position="58"/>
        <end position="101"/>
    </location>
</feature>
<dbReference type="Proteomes" id="UP000006718">
    <property type="component" value="Chromosome 14"/>
</dbReference>
<reference evidence="2" key="2">
    <citation type="submission" date="2019-01" db="EMBL/GenBank/DDBJ databases">
        <authorList>
            <person name="Graves T."/>
            <person name="Eichler E.E."/>
            <person name="Wilson R.K."/>
        </authorList>
    </citation>
    <scope>NUCLEOTIDE SEQUENCE [LARGE SCALE GENOMIC DNA]</scope>
    <source>
        <strain evidence="2">17573</strain>
    </source>
</reference>
<reference evidence="2" key="3">
    <citation type="submission" date="2025-08" db="UniProtKB">
        <authorList>
            <consortium name="Ensembl"/>
        </authorList>
    </citation>
    <scope>IDENTIFICATION</scope>
    <source>
        <strain evidence="2">17573</strain>
    </source>
</reference>
<evidence type="ECO:0000313" key="2">
    <source>
        <dbReference type="Ensembl" id="ENSMMUP00000056604.2"/>
    </source>
</evidence>
<proteinExistence type="predicted"/>
<organism evidence="2 3">
    <name type="scientific">Macaca mulatta</name>
    <name type="common">Rhesus macaque</name>
    <dbReference type="NCBI Taxonomy" id="9544"/>
    <lineage>
        <taxon>Eukaryota</taxon>
        <taxon>Metazoa</taxon>
        <taxon>Chordata</taxon>
        <taxon>Craniata</taxon>
        <taxon>Vertebrata</taxon>
        <taxon>Euteleostomi</taxon>
        <taxon>Mammalia</taxon>
        <taxon>Eutheria</taxon>
        <taxon>Euarchontoglires</taxon>
        <taxon>Primates</taxon>
        <taxon>Haplorrhini</taxon>
        <taxon>Catarrhini</taxon>
        <taxon>Cercopithecidae</taxon>
        <taxon>Cercopithecinae</taxon>
        <taxon>Macaca</taxon>
    </lineage>
</organism>
<dbReference type="Ensembl" id="ENSMMUT00000061600.2">
    <property type="protein sequence ID" value="ENSMMUP00000056604.2"/>
    <property type="gene ID" value="ENSMMUG00000064190.1"/>
</dbReference>
<name>A0A1D5R8G4_MACMU</name>
<keyword evidence="3" id="KW-1185">Reference proteome</keyword>
<dbReference type="GeneTree" id="ENSGT01040000240559"/>
<evidence type="ECO:0000313" key="4">
    <source>
        <dbReference type="VGNC" id="VGNC:75318"/>
    </source>
</evidence>